<dbReference type="Pfam" id="PF25036">
    <property type="entry name" value="VPS13_VAB"/>
    <property type="match status" value="1"/>
</dbReference>
<organism evidence="4 5">
    <name type="scientific">Halocaridina rubra</name>
    <name type="common">Hawaiian red shrimp</name>
    <dbReference type="NCBI Taxonomy" id="373956"/>
    <lineage>
        <taxon>Eukaryota</taxon>
        <taxon>Metazoa</taxon>
        <taxon>Ecdysozoa</taxon>
        <taxon>Arthropoda</taxon>
        <taxon>Crustacea</taxon>
        <taxon>Multicrustacea</taxon>
        <taxon>Malacostraca</taxon>
        <taxon>Eumalacostraca</taxon>
        <taxon>Eucarida</taxon>
        <taxon>Decapoda</taxon>
        <taxon>Pleocyemata</taxon>
        <taxon>Caridea</taxon>
        <taxon>Atyoidea</taxon>
        <taxon>Atyidae</taxon>
        <taxon>Halocaridina</taxon>
    </lineage>
</organism>
<dbReference type="Proteomes" id="UP001381693">
    <property type="component" value="Unassembled WGS sequence"/>
</dbReference>
<keyword evidence="2" id="KW-0732">Signal</keyword>
<reference evidence="4 5" key="1">
    <citation type="submission" date="2023-11" db="EMBL/GenBank/DDBJ databases">
        <title>Halocaridina rubra genome assembly.</title>
        <authorList>
            <person name="Smith C."/>
        </authorList>
    </citation>
    <scope>NUCLEOTIDE SEQUENCE [LARGE SCALE GENOMIC DNA]</scope>
    <source>
        <strain evidence="4">EP-1</strain>
        <tissue evidence="4">Whole</tissue>
    </source>
</reference>
<comment type="caution">
    <text evidence="4">The sequence shown here is derived from an EMBL/GenBank/DDBJ whole genome shotgun (WGS) entry which is preliminary data.</text>
</comment>
<feature type="chain" id="PRO_5042949343" description="Vacuolar protein sorting-associated protein 13 VPS13 adaptor binding domain-containing protein" evidence="2">
    <location>
        <begin position="27"/>
        <end position="136"/>
    </location>
</feature>
<comment type="similarity">
    <text evidence="1">Belongs to the VPS13 family.</text>
</comment>
<evidence type="ECO:0000313" key="4">
    <source>
        <dbReference type="EMBL" id="KAK7069437.1"/>
    </source>
</evidence>
<protein>
    <recommendedName>
        <fullName evidence="3">Vacuolar protein sorting-associated protein 13 VPS13 adaptor binding domain-containing protein</fullName>
    </recommendedName>
</protein>
<dbReference type="PANTHER" id="PTHR16166">
    <property type="entry name" value="VACUOLAR PROTEIN SORTING-ASSOCIATED PROTEIN VPS13"/>
    <property type="match status" value="1"/>
</dbReference>
<dbReference type="EMBL" id="JAXCGZ010016445">
    <property type="protein sequence ID" value="KAK7069437.1"/>
    <property type="molecule type" value="Genomic_DNA"/>
</dbReference>
<proteinExistence type="inferred from homology"/>
<name>A0AAN8WQW0_HALRR</name>
<dbReference type="AlphaFoldDB" id="A0AAN8WQW0"/>
<dbReference type="GO" id="GO:0045053">
    <property type="term" value="P:protein retention in Golgi apparatus"/>
    <property type="evidence" value="ECO:0007669"/>
    <property type="project" value="TreeGrafter"/>
</dbReference>
<feature type="signal peptide" evidence="2">
    <location>
        <begin position="1"/>
        <end position="26"/>
    </location>
</feature>
<dbReference type="InterPro" id="IPR026847">
    <property type="entry name" value="VPS13"/>
</dbReference>
<dbReference type="PANTHER" id="PTHR16166:SF93">
    <property type="entry name" value="INTERMEMBRANE LIPID TRANSFER PROTEIN VPS13"/>
    <property type="match status" value="1"/>
</dbReference>
<evidence type="ECO:0000259" key="3">
    <source>
        <dbReference type="Pfam" id="PF25036"/>
    </source>
</evidence>
<dbReference type="GO" id="GO:0006623">
    <property type="term" value="P:protein targeting to vacuole"/>
    <property type="evidence" value="ECO:0007669"/>
    <property type="project" value="TreeGrafter"/>
</dbReference>
<feature type="domain" description="Vacuolar protein sorting-associated protein 13 VPS13 adaptor binding" evidence="3">
    <location>
        <begin position="8"/>
        <end position="132"/>
    </location>
</feature>
<gene>
    <name evidence="4" type="ORF">SK128_016961</name>
</gene>
<keyword evidence="5" id="KW-1185">Reference proteome</keyword>
<sequence>MSSALFKVQLWPCLVLHNILPVPVSLEPPGMVATSILMPGCSIQLTKARLGSMFLQLQLMDYQCRDWVCGKSIEANPPELSVWTFESQGDLINGPLYLDLGMHVARTKCTLSLSIYCPFWMVNKTGHMLTYRVSLK</sequence>
<accession>A0AAN8WQW0</accession>
<evidence type="ECO:0000313" key="5">
    <source>
        <dbReference type="Proteomes" id="UP001381693"/>
    </source>
</evidence>
<evidence type="ECO:0000256" key="1">
    <source>
        <dbReference type="ARBA" id="ARBA00006545"/>
    </source>
</evidence>
<evidence type="ECO:0000256" key="2">
    <source>
        <dbReference type="SAM" id="SignalP"/>
    </source>
</evidence>
<dbReference type="InterPro" id="IPR009543">
    <property type="entry name" value="VPS13_VAB"/>
</dbReference>